<reference evidence="2 3" key="1">
    <citation type="submission" date="2012-10" db="EMBL/GenBank/DDBJ databases">
        <title>The draft sequence of the Mycobacterium pheli genome.</title>
        <authorList>
            <person name="Pettersson B.M.F."/>
            <person name="Das S."/>
            <person name="Dasgupta S."/>
            <person name="Bhattacharya A."/>
            <person name="Kirsebom L.A."/>
        </authorList>
    </citation>
    <scope>NUCLEOTIDE SEQUENCE [LARGE SCALE GENOMIC DNA]</scope>
    <source>
        <strain evidence="2 3">CCUG 21000</strain>
    </source>
</reference>
<protein>
    <recommendedName>
        <fullName evidence="1">DUF732 domain-containing protein</fullName>
    </recommendedName>
</protein>
<name>A0A5N5UPB9_MYCPH</name>
<feature type="domain" description="DUF732" evidence="1">
    <location>
        <begin position="22"/>
        <end position="86"/>
    </location>
</feature>
<gene>
    <name evidence="2" type="ORF">MPHL21000_24895</name>
</gene>
<dbReference type="Proteomes" id="UP000325690">
    <property type="component" value="Unassembled WGS sequence"/>
</dbReference>
<evidence type="ECO:0000259" key="1">
    <source>
        <dbReference type="Pfam" id="PF05305"/>
    </source>
</evidence>
<evidence type="ECO:0000313" key="3">
    <source>
        <dbReference type="Proteomes" id="UP000325690"/>
    </source>
</evidence>
<accession>A0A5N5UPB9</accession>
<comment type="caution">
    <text evidence="2">The sequence shown here is derived from an EMBL/GenBank/DDBJ whole genome shotgun (WGS) entry which is preliminary data.</text>
</comment>
<sequence>MSAVAGALIGAPVAAASPESEFCESMTGIGFTGDCATISTLAKEVCAEYARGADLDVVLGRLDQATKDENLSNFIVAGAKVYFCPQVATT</sequence>
<dbReference type="EMBL" id="ANBP01000055">
    <property type="protein sequence ID" value="KAB7751442.1"/>
    <property type="molecule type" value="Genomic_DNA"/>
</dbReference>
<dbReference type="Pfam" id="PF05305">
    <property type="entry name" value="DUF732"/>
    <property type="match status" value="1"/>
</dbReference>
<organism evidence="2 3">
    <name type="scientific">Mycolicibacterium phlei DSM 43239 = CCUG 21000</name>
    <dbReference type="NCBI Taxonomy" id="1226750"/>
    <lineage>
        <taxon>Bacteria</taxon>
        <taxon>Bacillati</taxon>
        <taxon>Actinomycetota</taxon>
        <taxon>Actinomycetes</taxon>
        <taxon>Mycobacteriales</taxon>
        <taxon>Mycobacteriaceae</taxon>
        <taxon>Mycolicibacterium</taxon>
    </lineage>
</organism>
<keyword evidence="3" id="KW-1185">Reference proteome</keyword>
<dbReference type="AlphaFoldDB" id="A0A5N5UPB9"/>
<dbReference type="InterPro" id="IPR007969">
    <property type="entry name" value="DUF732"/>
</dbReference>
<evidence type="ECO:0000313" key="2">
    <source>
        <dbReference type="EMBL" id="KAB7751442.1"/>
    </source>
</evidence>
<proteinExistence type="predicted"/>